<accession>A0AAF0FE32</accession>
<feature type="domain" description="VPS37 C-terminal" evidence="6">
    <location>
        <begin position="25"/>
        <end position="119"/>
    </location>
</feature>
<proteinExistence type="inferred from homology"/>
<evidence type="ECO:0000256" key="4">
    <source>
        <dbReference type="ARBA" id="ARBA00022753"/>
    </source>
</evidence>
<evidence type="ECO:0000256" key="5">
    <source>
        <dbReference type="ARBA" id="ARBA00022927"/>
    </source>
</evidence>
<keyword evidence="5" id="KW-0653">Protein transport</keyword>
<keyword evidence="8" id="KW-1185">Reference proteome</keyword>
<dbReference type="AlphaFoldDB" id="A0AAF0FE32"/>
<dbReference type="GO" id="GO:0015031">
    <property type="term" value="P:protein transport"/>
    <property type="evidence" value="ECO:0007669"/>
    <property type="project" value="UniProtKB-KW"/>
</dbReference>
<keyword evidence="3" id="KW-0813">Transport</keyword>
<dbReference type="InterPro" id="IPR009851">
    <property type="entry name" value="Mod_r"/>
</dbReference>
<organism evidence="7 8">
    <name type="scientific">Malassezia psittaci</name>
    <dbReference type="NCBI Taxonomy" id="1821823"/>
    <lineage>
        <taxon>Eukaryota</taxon>
        <taxon>Fungi</taxon>
        <taxon>Dikarya</taxon>
        <taxon>Basidiomycota</taxon>
        <taxon>Ustilaginomycotina</taxon>
        <taxon>Malasseziomycetes</taxon>
        <taxon>Malasseziales</taxon>
        <taxon>Malasseziaceae</taxon>
        <taxon>Malassezia</taxon>
    </lineage>
</organism>
<evidence type="ECO:0000256" key="1">
    <source>
        <dbReference type="ARBA" id="ARBA00004177"/>
    </source>
</evidence>
<gene>
    <name evidence="7" type="ORF">MPSI1_001648</name>
</gene>
<dbReference type="Proteomes" id="UP001214628">
    <property type="component" value="Chromosome 2"/>
</dbReference>
<comment type="similarity">
    <text evidence="2">Belongs to the VPS37 family.</text>
</comment>
<evidence type="ECO:0000313" key="7">
    <source>
        <dbReference type="EMBL" id="WFD42997.1"/>
    </source>
</evidence>
<name>A0AAF0FE32_9BASI</name>
<evidence type="ECO:0000313" key="8">
    <source>
        <dbReference type="Proteomes" id="UP001214628"/>
    </source>
</evidence>
<dbReference type="GO" id="GO:0000813">
    <property type="term" value="C:ESCRT I complex"/>
    <property type="evidence" value="ECO:0007669"/>
    <property type="project" value="UniProtKB-ARBA"/>
</dbReference>
<dbReference type="Pfam" id="PF07200">
    <property type="entry name" value="Mod_r"/>
    <property type="match status" value="1"/>
</dbReference>
<sequence>MDPNGRVLAQRIADEFPSAAQLMREDLQELADTPSDAISSEKQAEFLDALVYEDAEVRALYDEHQQLLKSVEDAAAHNIQLRPELEYARQQTREAFEDARATEATWQVVERELNEAYKVRSNF</sequence>
<evidence type="ECO:0000256" key="2">
    <source>
        <dbReference type="ARBA" id="ARBA00007617"/>
    </source>
</evidence>
<comment type="subcellular location">
    <subcellularLocation>
        <location evidence="1">Endosome</location>
    </subcellularLocation>
</comment>
<evidence type="ECO:0000259" key="6">
    <source>
        <dbReference type="Pfam" id="PF07200"/>
    </source>
</evidence>
<dbReference type="EMBL" id="CP118376">
    <property type="protein sequence ID" value="WFD42997.1"/>
    <property type="molecule type" value="Genomic_DNA"/>
</dbReference>
<protein>
    <recommendedName>
        <fullName evidence="6">VPS37 C-terminal domain-containing protein</fullName>
    </recommendedName>
</protein>
<reference evidence="7" key="1">
    <citation type="submission" date="2023-02" db="EMBL/GenBank/DDBJ databases">
        <title>Mating type loci evolution in Malassezia.</title>
        <authorList>
            <person name="Coelho M.A."/>
        </authorList>
    </citation>
    <scope>NUCLEOTIDE SEQUENCE</scope>
    <source>
        <strain evidence="7">CBS 14136</strain>
    </source>
</reference>
<evidence type="ECO:0000256" key="3">
    <source>
        <dbReference type="ARBA" id="ARBA00022448"/>
    </source>
</evidence>
<keyword evidence="4" id="KW-0967">Endosome</keyword>